<accession>A0A974E050</accession>
<reference evidence="2" key="1">
    <citation type="journal article" date="2016" name="Nature">
        <title>Genome evolution in the allotetraploid frog Xenopus laevis.</title>
        <authorList>
            <person name="Session A.M."/>
            <person name="Uno Y."/>
            <person name="Kwon T."/>
            <person name="Chapman J.A."/>
            <person name="Toyoda A."/>
            <person name="Takahashi S."/>
            <person name="Fukui A."/>
            <person name="Hikosaka A."/>
            <person name="Suzuki A."/>
            <person name="Kondo M."/>
            <person name="van Heeringen S.J."/>
            <person name="Quigley I."/>
            <person name="Heinz S."/>
            <person name="Ogino H."/>
            <person name="Ochi H."/>
            <person name="Hellsten U."/>
            <person name="Lyons J.B."/>
            <person name="Simakov O."/>
            <person name="Putnam N."/>
            <person name="Stites J."/>
            <person name="Kuroki Y."/>
            <person name="Tanaka T."/>
            <person name="Michiue T."/>
            <person name="Watanabe M."/>
            <person name="Bogdanovic O."/>
            <person name="Lister R."/>
            <person name="Georgiou G."/>
            <person name="Paranjpe S.S."/>
            <person name="van Kruijsbergen I."/>
            <person name="Shu S."/>
            <person name="Carlson J."/>
            <person name="Kinoshita T."/>
            <person name="Ohta Y."/>
            <person name="Mawaribuchi S."/>
            <person name="Jenkins J."/>
            <person name="Grimwood J."/>
            <person name="Schmutz J."/>
            <person name="Mitros T."/>
            <person name="Mozaffari S.V."/>
            <person name="Suzuki Y."/>
            <person name="Haramoto Y."/>
            <person name="Yamamoto T.S."/>
            <person name="Takagi C."/>
            <person name="Heald R."/>
            <person name="Miller K."/>
            <person name="Haudenschild C."/>
            <person name="Kitzman J."/>
            <person name="Nakayama T."/>
            <person name="Izutsu Y."/>
            <person name="Robert J."/>
            <person name="Fortriede J."/>
            <person name="Burns K."/>
            <person name="Lotay V."/>
            <person name="Karimi K."/>
            <person name="Yasuoka Y."/>
            <person name="Dichmann D.S."/>
            <person name="Flajnik M.F."/>
            <person name="Houston D.W."/>
            <person name="Shendure J."/>
            <person name="DuPasquier L."/>
            <person name="Vize P.D."/>
            <person name="Zorn A.M."/>
            <person name="Ito M."/>
            <person name="Marcotte E.M."/>
            <person name="Wallingford J.B."/>
            <person name="Ito Y."/>
            <person name="Asashima M."/>
            <person name="Ueno N."/>
            <person name="Matsuda Y."/>
            <person name="Veenstra G.J."/>
            <person name="Fujiyama A."/>
            <person name="Harland R.M."/>
            <person name="Taira M."/>
            <person name="Rokhsar D.S."/>
        </authorList>
    </citation>
    <scope>NUCLEOTIDE SEQUENCE [LARGE SCALE GENOMIC DNA]</scope>
    <source>
        <strain evidence="2">J</strain>
    </source>
</reference>
<organism evidence="1 2">
    <name type="scientific">Xenopus laevis</name>
    <name type="common">African clawed frog</name>
    <dbReference type="NCBI Taxonomy" id="8355"/>
    <lineage>
        <taxon>Eukaryota</taxon>
        <taxon>Metazoa</taxon>
        <taxon>Chordata</taxon>
        <taxon>Craniata</taxon>
        <taxon>Vertebrata</taxon>
        <taxon>Euteleostomi</taxon>
        <taxon>Amphibia</taxon>
        <taxon>Batrachia</taxon>
        <taxon>Anura</taxon>
        <taxon>Pipoidea</taxon>
        <taxon>Pipidae</taxon>
        <taxon>Xenopodinae</taxon>
        <taxon>Xenopus</taxon>
        <taxon>Xenopus</taxon>
    </lineage>
</organism>
<dbReference type="EMBL" id="CM004466">
    <property type="protein sequence ID" value="OCU01139.1"/>
    <property type="molecule type" value="Genomic_DNA"/>
</dbReference>
<dbReference type="Proteomes" id="UP000694892">
    <property type="component" value="Chromosome 1L"/>
</dbReference>
<evidence type="ECO:0000313" key="1">
    <source>
        <dbReference type="EMBL" id="OCU01139.1"/>
    </source>
</evidence>
<sequence>MDCVFVVSPQISIRCLWGQTSRQNAFVIGDPEMCDPHFPTFTSKSTSCQVKSLHISQFAQMSRGLSPLAIGHM</sequence>
<evidence type="ECO:0000313" key="2">
    <source>
        <dbReference type="Proteomes" id="UP000694892"/>
    </source>
</evidence>
<gene>
    <name evidence="1" type="ORF">XELAEV_18006925mg</name>
</gene>
<proteinExistence type="predicted"/>
<name>A0A974E050_XENLA</name>
<protein>
    <submittedName>
        <fullName evidence="1">Uncharacterized protein</fullName>
    </submittedName>
</protein>
<dbReference type="AlphaFoldDB" id="A0A974E050"/>